<name>A0A1Z4MZN6_9CYAN</name>
<evidence type="ECO:0000313" key="3">
    <source>
        <dbReference type="Proteomes" id="UP000218785"/>
    </source>
</evidence>
<keyword evidence="1" id="KW-0175">Coiled coil</keyword>
<organism evidence="2 3">
    <name type="scientific">Tolypothrix tenuis PCC 7101</name>
    <dbReference type="NCBI Taxonomy" id="231146"/>
    <lineage>
        <taxon>Bacteria</taxon>
        <taxon>Bacillati</taxon>
        <taxon>Cyanobacteriota</taxon>
        <taxon>Cyanophyceae</taxon>
        <taxon>Nostocales</taxon>
        <taxon>Tolypothrichaceae</taxon>
        <taxon>Tolypothrix</taxon>
    </lineage>
</organism>
<dbReference type="KEGG" id="ttq:NIES37_28710"/>
<evidence type="ECO:0000256" key="1">
    <source>
        <dbReference type="SAM" id="Coils"/>
    </source>
</evidence>
<dbReference type="Proteomes" id="UP000218785">
    <property type="component" value="Chromosome"/>
</dbReference>
<dbReference type="EMBL" id="AP018248">
    <property type="protein sequence ID" value="BAY98893.1"/>
    <property type="molecule type" value="Genomic_DNA"/>
</dbReference>
<gene>
    <name evidence="2" type="ORF">NIES37_28710</name>
</gene>
<proteinExistence type="predicted"/>
<reference evidence="2 3" key="1">
    <citation type="submission" date="2017-06" db="EMBL/GenBank/DDBJ databases">
        <title>Genome sequencing of cyanobaciteial culture collection at National Institute for Environmental Studies (NIES).</title>
        <authorList>
            <person name="Hirose Y."/>
            <person name="Shimura Y."/>
            <person name="Fujisawa T."/>
            <person name="Nakamura Y."/>
            <person name="Kawachi M."/>
        </authorList>
    </citation>
    <scope>NUCLEOTIDE SEQUENCE [LARGE SCALE GENOMIC DNA]</scope>
    <source>
        <strain evidence="2 3">NIES-37</strain>
    </source>
</reference>
<accession>A0A1Z4MZN6</accession>
<feature type="coiled-coil region" evidence="1">
    <location>
        <begin position="22"/>
        <end position="54"/>
    </location>
</feature>
<protein>
    <submittedName>
        <fullName evidence="2">Uncharacterized protein</fullName>
    </submittedName>
</protein>
<evidence type="ECO:0000313" key="2">
    <source>
        <dbReference type="EMBL" id="BAY98893.1"/>
    </source>
</evidence>
<dbReference type="RefSeq" id="WP_096576659.1">
    <property type="nucleotide sequence ID" value="NZ_CAWNJS010000001.1"/>
</dbReference>
<dbReference type="AlphaFoldDB" id="A0A1Z4MZN6"/>
<sequence length="74" mass="8465">MTDISQTSRLQQAIDVAEALSLAEQQLLLEILAKRLHRKQRQQLLEEVQEIRQEVAEGGITYSSVKDFLAELDK</sequence>
<keyword evidence="3" id="KW-1185">Reference proteome</keyword>